<feature type="region of interest" description="Disordered" evidence="1">
    <location>
        <begin position="21"/>
        <end position="53"/>
    </location>
</feature>
<protein>
    <submittedName>
        <fullName evidence="2">Uncharacterized protein</fullName>
    </submittedName>
</protein>
<evidence type="ECO:0000313" key="3">
    <source>
        <dbReference type="Proteomes" id="UP001195483"/>
    </source>
</evidence>
<proteinExistence type="predicted"/>
<sequence>MGEERGIPKLNAAIKSLEADTTGHDLGSSTKSQSAGASVTGISTDSDSTSESAIFEDSQITEIGESDNTFARPAGAVLLQPFDIGELETETLLPTLCQHFVKPGHISSPLELPKDIGNHIFPIRWSQISQRQHRKFCVNDKNLQNMELKIASVLGTITVLLHLTEARLPLNYFPEVDSDQDMIMTTDKRARYMDPVDLLAIKDLILYNMKELDDKDKNKELLVPKATTEDRVKRQRLYKTLCRFRSGTDMSFVSCWKYGR</sequence>
<reference evidence="2" key="3">
    <citation type="submission" date="2023-05" db="EMBL/GenBank/DDBJ databases">
        <authorList>
            <person name="Smith C.H."/>
        </authorList>
    </citation>
    <scope>NUCLEOTIDE SEQUENCE</scope>
    <source>
        <strain evidence="2">CHS0354</strain>
        <tissue evidence="2">Mantle</tissue>
    </source>
</reference>
<name>A0AAE0T3V1_9BIVA</name>
<feature type="compositionally biased region" description="Polar residues" evidence="1">
    <location>
        <begin position="27"/>
        <end position="53"/>
    </location>
</feature>
<evidence type="ECO:0000313" key="2">
    <source>
        <dbReference type="EMBL" id="KAK3603264.1"/>
    </source>
</evidence>
<comment type="caution">
    <text evidence="2">The sequence shown here is derived from an EMBL/GenBank/DDBJ whole genome shotgun (WGS) entry which is preliminary data.</text>
</comment>
<dbReference type="AlphaFoldDB" id="A0AAE0T3V1"/>
<gene>
    <name evidence="2" type="ORF">CHS0354_007595</name>
</gene>
<evidence type="ECO:0000256" key="1">
    <source>
        <dbReference type="SAM" id="MobiDB-lite"/>
    </source>
</evidence>
<reference evidence="2" key="2">
    <citation type="journal article" date="2021" name="Genome Biol. Evol.">
        <title>Developing a high-quality reference genome for a parasitic bivalve with doubly uniparental inheritance (Bivalvia: Unionida).</title>
        <authorList>
            <person name="Smith C.H."/>
        </authorList>
    </citation>
    <scope>NUCLEOTIDE SEQUENCE</scope>
    <source>
        <strain evidence="2">CHS0354</strain>
        <tissue evidence="2">Mantle</tissue>
    </source>
</reference>
<reference evidence="2" key="1">
    <citation type="journal article" date="2021" name="Genome Biol. Evol.">
        <title>A High-Quality Reference Genome for a Parasitic Bivalve with Doubly Uniparental Inheritance (Bivalvia: Unionida).</title>
        <authorList>
            <person name="Smith C.H."/>
        </authorList>
    </citation>
    <scope>NUCLEOTIDE SEQUENCE</scope>
    <source>
        <strain evidence="2">CHS0354</strain>
    </source>
</reference>
<organism evidence="2 3">
    <name type="scientific">Potamilus streckersoni</name>
    <dbReference type="NCBI Taxonomy" id="2493646"/>
    <lineage>
        <taxon>Eukaryota</taxon>
        <taxon>Metazoa</taxon>
        <taxon>Spiralia</taxon>
        <taxon>Lophotrochozoa</taxon>
        <taxon>Mollusca</taxon>
        <taxon>Bivalvia</taxon>
        <taxon>Autobranchia</taxon>
        <taxon>Heteroconchia</taxon>
        <taxon>Palaeoheterodonta</taxon>
        <taxon>Unionida</taxon>
        <taxon>Unionoidea</taxon>
        <taxon>Unionidae</taxon>
        <taxon>Ambleminae</taxon>
        <taxon>Lampsilini</taxon>
        <taxon>Potamilus</taxon>
    </lineage>
</organism>
<dbReference type="EMBL" id="JAEAOA010000519">
    <property type="protein sequence ID" value="KAK3603264.1"/>
    <property type="molecule type" value="Genomic_DNA"/>
</dbReference>
<keyword evidence="3" id="KW-1185">Reference proteome</keyword>
<accession>A0AAE0T3V1</accession>
<dbReference type="Proteomes" id="UP001195483">
    <property type="component" value="Unassembled WGS sequence"/>
</dbReference>